<dbReference type="InterPro" id="IPR011527">
    <property type="entry name" value="ABC1_TM_dom"/>
</dbReference>
<evidence type="ECO:0000256" key="10">
    <source>
        <dbReference type="SAM" id="Phobius"/>
    </source>
</evidence>
<dbReference type="FunFam" id="1.20.1560.10:FF:000011">
    <property type="entry name" value="Multidrug ABC transporter ATP-binding protein"/>
    <property type="match status" value="1"/>
</dbReference>
<dbReference type="FunFam" id="3.40.50.300:FF:000287">
    <property type="entry name" value="Multidrug ABC transporter ATP-binding protein"/>
    <property type="match status" value="1"/>
</dbReference>
<dbReference type="CDD" id="cd03254">
    <property type="entry name" value="ABCC_Glucan_exporter_like"/>
    <property type="match status" value="1"/>
</dbReference>
<keyword evidence="4 10" id="KW-0812">Transmembrane</keyword>
<dbReference type="InterPro" id="IPR027417">
    <property type="entry name" value="P-loop_NTPase"/>
</dbReference>
<keyword evidence="8 10" id="KW-0472">Membrane</keyword>
<evidence type="ECO:0000256" key="4">
    <source>
        <dbReference type="ARBA" id="ARBA00022692"/>
    </source>
</evidence>
<dbReference type="Pfam" id="PF00664">
    <property type="entry name" value="ABC_membrane"/>
    <property type="match status" value="1"/>
</dbReference>
<organism evidence="13">
    <name type="scientific">Candidatus Fermentithermobacillus carboniphilus</name>
    <dbReference type="NCBI Taxonomy" id="3085328"/>
    <lineage>
        <taxon>Bacteria</taxon>
        <taxon>Bacillati</taxon>
        <taxon>Bacillota</taxon>
        <taxon>Candidatus Fermentithermobacillia</taxon>
        <taxon>Candidatus Fermentithermobacillales</taxon>
        <taxon>Candidatus Fermentithermobacillaceae</taxon>
        <taxon>Candidatus Fermentithermobacillus</taxon>
    </lineage>
</organism>
<dbReference type="KEGG" id="fcz:IMF26_00985"/>
<dbReference type="InterPro" id="IPR003593">
    <property type="entry name" value="AAA+_ATPase"/>
</dbReference>
<dbReference type="InterPro" id="IPR017871">
    <property type="entry name" value="ABC_transporter-like_CS"/>
</dbReference>
<feature type="transmembrane region" description="Helical" evidence="10">
    <location>
        <begin position="34"/>
        <end position="57"/>
    </location>
</feature>
<dbReference type="Gene3D" id="3.40.50.300">
    <property type="entry name" value="P-loop containing nucleotide triphosphate hydrolases"/>
    <property type="match status" value="1"/>
</dbReference>
<dbReference type="InterPro" id="IPR039421">
    <property type="entry name" value="Type_1_exporter"/>
</dbReference>
<keyword evidence="2" id="KW-0813">Transport</keyword>
<evidence type="ECO:0000256" key="1">
    <source>
        <dbReference type="ARBA" id="ARBA00004651"/>
    </source>
</evidence>
<dbReference type="PANTHER" id="PTHR43394">
    <property type="entry name" value="ATP-DEPENDENT PERMEASE MDL1, MITOCHONDRIAL"/>
    <property type="match status" value="1"/>
</dbReference>
<feature type="transmembrane region" description="Helical" evidence="10">
    <location>
        <begin position="160"/>
        <end position="177"/>
    </location>
</feature>
<evidence type="ECO:0000256" key="7">
    <source>
        <dbReference type="ARBA" id="ARBA00022989"/>
    </source>
</evidence>
<dbReference type="AlphaFoldDB" id="A0AAT9LD75"/>
<dbReference type="GO" id="GO:0005886">
    <property type="term" value="C:plasma membrane"/>
    <property type="evidence" value="ECO:0007669"/>
    <property type="project" value="UniProtKB-SubCell"/>
</dbReference>
<dbReference type="Pfam" id="PF00005">
    <property type="entry name" value="ABC_tran"/>
    <property type="match status" value="1"/>
</dbReference>
<evidence type="ECO:0000256" key="6">
    <source>
        <dbReference type="ARBA" id="ARBA00022840"/>
    </source>
</evidence>
<dbReference type="CDD" id="cd18544">
    <property type="entry name" value="ABC_6TM_TmrA_like"/>
    <property type="match status" value="1"/>
</dbReference>
<dbReference type="EMBL" id="CP062796">
    <property type="protein sequence ID" value="QUL98699.1"/>
    <property type="molecule type" value="Genomic_DNA"/>
</dbReference>
<reference evidence="13" key="2">
    <citation type="journal article" date="2023" name="Biology">
        <title>Prokaryotic Life Associated with Coal-Fire Gas Vents Revealed by Metagenomics.</title>
        <authorList>
            <person name="Kadnikov V.V."/>
            <person name="Mardanov A.V."/>
            <person name="Beletsky A.V."/>
            <person name="Karnachuk O.V."/>
            <person name="Ravin N.V."/>
        </authorList>
    </citation>
    <scope>NUCLEOTIDE SEQUENCE</scope>
    <source>
        <strain evidence="13">Bu02</strain>
    </source>
</reference>
<evidence type="ECO:0000256" key="5">
    <source>
        <dbReference type="ARBA" id="ARBA00022741"/>
    </source>
</evidence>
<gene>
    <name evidence="13" type="ORF">IMF26_00985</name>
</gene>
<keyword evidence="7 10" id="KW-1133">Transmembrane helix</keyword>
<dbReference type="PROSITE" id="PS50929">
    <property type="entry name" value="ABC_TM1F"/>
    <property type="match status" value="1"/>
</dbReference>
<dbReference type="GO" id="GO:0005524">
    <property type="term" value="F:ATP binding"/>
    <property type="evidence" value="ECO:0007669"/>
    <property type="project" value="UniProtKB-KW"/>
</dbReference>
<feature type="domain" description="ABC transmembrane type-1" evidence="12">
    <location>
        <begin position="44"/>
        <end position="328"/>
    </location>
</feature>
<protein>
    <submittedName>
        <fullName evidence="13">ABC transporter ATP-binding protein</fullName>
    </submittedName>
</protein>
<feature type="region of interest" description="Disordered" evidence="9">
    <location>
        <begin position="620"/>
        <end position="642"/>
    </location>
</feature>
<feature type="transmembrane region" description="Helical" evidence="10">
    <location>
        <begin position="80"/>
        <end position="100"/>
    </location>
</feature>
<dbReference type="InterPro" id="IPR003439">
    <property type="entry name" value="ABC_transporter-like_ATP-bd"/>
</dbReference>
<dbReference type="SUPFAM" id="SSF52540">
    <property type="entry name" value="P-loop containing nucleoside triphosphate hydrolases"/>
    <property type="match status" value="1"/>
</dbReference>
<feature type="domain" description="ABC transporter" evidence="11">
    <location>
        <begin position="362"/>
        <end position="596"/>
    </location>
</feature>
<evidence type="ECO:0000256" key="2">
    <source>
        <dbReference type="ARBA" id="ARBA00022448"/>
    </source>
</evidence>
<dbReference type="PANTHER" id="PTHR43394:SF1">
    <property type="entry name" value="ATP-BINDING CASSETTE SUB-FAMILY B MEMBER 10, MITOCHONDRIAL"/>
    <property type="match status" value="1"/>
</dbReference>
<reference evidence="13" key="1">
    <citation type="submission" date="2020-10" db="EMBL/GenBank/DDBJ databases">
        <authorList>
            <person name="Kadnikov V."/>
            <person name="Beletsky A.V."/>
            <person name="Mardanov A.V."/>
            <person name="Karnachuk O.V."/>
            <person name="Ravin N.V."/>
        </authorList>
    </citation>
    <scope>NUCLEOTIDE SEQUENCE</scope>
    <source>
        <strain evidence="13">Bu02</strain>
    </source>
</reference>
<proteinExistence type="predicted"/>
<dbReference type="Gene3D" id="1.20.1560.10">
    <property type="entry name" value="ABC transporter type 1, transmembrane domain"/>
    <property type="match status" value="1"/>
</dbReference>
<accession>A0AAT9LD75</accession>
<dbReference type="SMART" id="SM00382">
    <property type="entry name" value="AAA"/>
    <property type="match status" value="1"/>
</dbReference>
<dbReference type="GO" id="GO:0015421">
    <property type="term" value="F:ABC-type oligopeptide transporter activity"/>
    <property type="evidence" value="ECO:0007669"/>
    <property type="project" value="TreeGrafter"/>
</dbReference>
<dbReference type="PROSITE" id="PS00211">
    <property type="entry name" value="ABC_TRANSPORTER_1"/>
    <property type="match status" value="1"/>
</dbReference>
<evidence type="ECO:0000313" key="13">
    <source>
        <dbReference type="EMBL" id="QUL98699.1"/>
    </source>
</evidence>
<evidence type="ECO:0000259" key="11">
    <source>
        <dbReference type="PROSITE" id="PS50893"/>
    </source>
</evidence>
<dbReference type="PROSITE" id="PS50893">
    <property type="entry name" value="ABC_TRANSPORTER_2"/>
    <property type="match status" value="1"/>
</dbReference>
<evidence type="ECO:0000256" key="3">
    <source>
        <dbReference type="ARBA" id="ARBA00022475"/>
    </source>
</evidence>
<evidence type="ECO:0000256" key="9">
    <source>
        <dbReference type="SAM" id="MobiDB-lite"/>
    </source>
</evidence>
<feature type="transmembrane region" description="Helical" evidence="10">
    <location>
        <begin position="265"/>
        <end position="286"/>
    </location>
</feature>
<sequence>MGFHMHGPGGGRLDMDDISFKDVNFKHLGRTKEFLLPFWWQLSLAMVLVVAIAALGLEGPVIIGKVVDLIQLSDTTNQQLYSLVALYFGVQVLIAVLRYAQTYIMSWTGQKILYSMRKKLFVHLQDLGLDFYDKLQAGRIMSRVTNDVEAINQLLSGGSLSLLSDVVTIFGIITVMLRMNSRLALVTFITVPLLFLTIYSLQGKMTRAYHKTRRRLADITANLQESISGMRIIQAFSREDLNAERFSNTNEQNFRAQMEAARLRAIFFPLVDVIGTLGVALVYYYGGIRMSLGDTLVSVGTITVFVNYTNRFFWPVRNLVEVWDLILQAAVSSERVFEILDTKPNVVDKPGAIDLGRVQGHVEFKNVTFGYDPSLPVLHNVNIEAKPDETIALVGPTGAGKSSIINLLCRFYDVQSGQILVDGHDIRDVTIQSLRQNLGIVLQDTVLFSGTIRENIRYGRLDATDEEVEEAAKIVGAHEFIMRQPEGYDTQVRERGSRLSVGQRQLLAFARALLANPRILILDEATSSVDAYTELQIQRALEKLLKGRTSIVIAHRLSTIRNADRIYVIDHGTVKEVGTHEELIAQNGLYKSLYEKQFAGEPEDYKAAPVVDMTEAKARLGGHSQPGTGVRVAMENSNSADH</sequence>
<keyword evidence="3" id="KW-1003">Cell membrane</keyword>
<feature type="transmembrane region" description="Helical" evidence="10">
    <location>
        <begin position="183"/>
        <end position="201"/>
    </location>
</feature>
<comment type="subcellular location">
    <subcellularLocation>
        <location evidence="1">Cell membrane</location>
        <topology evidence="1">Multi-pass membrane protein</topology>
    </subcellularLocation>
</comment>
<dbReference type="SUPFAM" id="SSF90123">
    <property type="entry name" value="ABC transporter transmembrane region"/>
    <property type="match status" value="1"/>
</dbReference>
<name>A0AAT9LD75_9FIRM</name>
<evidence type="ECO:0000256" key="8">
    <source>
        <dbReference type="ARBA" id="ARBA00023136"/>
    </source>
</evidence>
<dbReference type="GO" id="GO:0016887">
    <property type="term" value="F:ATP hydrolysis activity"/>
    <property type="evidence" value="ECO:0007669"/>
    <property type="project" value="InterPro"/>
</dbReference>
<keyword evidence="5" id="KW-0547">Nucleotide-binding</keyword>
<keyword evidence="6 13" id="KW-0067">ATP-binding</keyword>
<evidence type="ECO:0000259" key="12">
    <source>
        <dbReference type="PROSITE" id="PS50929"/>
    </source>
</evidence>
<dbReference type="InterPro" id="IPR036640">
    <property type="entry name" value="ABC1_TM_sf"/>
</dbReference>